<dbReference type="EMBL" id="CP007739">
    <property type="protein sequence ID" value="AIE61451.1"/>
    <property type="molecule type" value="Genomic_DNA"/>
</dbReference>
<dbReference type="InterPro" id="IPR041378">
    <property type="entry name" value="S-layer_SbsC_C"/>
</dbReference>
<keyword evidence="2" id="KW-0732">Signal</keyword>
<dbReference type="AlphaFoldDB" id="I3EB99"/>
<dbReference type="Pfam" id="PF18058">
    <property type="entry name" value="SbsC_C"/>
    <property type="match status" value="1"/>
</dbReference>
<dbReference type="OrthoDB" id="2943980at2"/>
<dbReference type="SMR" id="I3EB99"/>
<evidence type="ECO:0000313" key="5">
    <source>
        <dbReference type="Proteomes" id="UP000027602"/>
    </source>
</evidence>
<evidence type="ECO:0000259" key="3">
    <source>
        <dbReference type="Pfam" id="PF18058"/>
    </source>
</evidence>
<reference evidence="4 5" key="1">
    <citation type="journal article" date="2015" name="BMC Genomics">
        <title>Transcriptome analysis of thermophilic methylotrophic Bacillus methanolicus MGA3 using RNA-sequencing provides detailed insights into its previously uncharted transcriptional landscape.</title>
        <authorList>
            <person name="Irla M."/>
            <person name="Neshat A."/>
            <person name="Brautaset T."/>
            <person name="Ruckert C."/>
            <person name="Kalinowski J."/>
            <person name="Wendisch V.F."/>
        </authorList>
    </citation>
    <scope>NUCLEOTIDE SEQUENCE [LARGE SCALE GENOMIC DNA]</scope>
    <source>
        <strain evidence="5">MGA3 / ATCC 53907</strain>
    </source>
</reference>
<dbReference type="RefSeq" id="WP_003346621.1">
    <property type="nucleotide sequence ID" value="NZ_ADWW01000001.1"/>
</dbReference>
<feature type="domain" description="SbsC C-terminal" evidence="3">
    <location>
        <begin position="51"/>
        <end position="188"/>
    </location>
</feature>
<feature type="region of interest" description="Disordered" evidence="1">
    <location>
        <begin position="499"/>
        <end position="522"/>
    </location>
</feature>
<protein>
    <submittedName>
        <fullName evidence="4">Putative secreted protein</fullName>
    </submittedName>
</protein>
<feature type="chain" id="PRO_5039176489" evidence="2">
    <location>
        <begin position="24"/>
        <end position="759"/>
    </location>
</feature>
<name>I3EB99_BACMM</name>
<feature type="compositionally biased region" description="Pro residues" evidence="1">
    <location>
        <begin position="506"/>
        <end position="517"/>
    </location>
</feature>
<sequence length="759" mass="80367">MKKKKYIVGKTVLAATVATSAFAVANTADAASVSEAEKAVAKAEKLAGALKWEVSIEYRKTKYPNNLVGYPNMKLFNDTKKALAEAKKSVSALKGKEKEVLQARLDANVATYVNRAAAYIDAVSSGLKIQKKYSELKSRFDKNIVDDQTDKLYHELSKEIKKNAFMLDRVYGATTRNEFRNYYKHSAENLMKQLLYPVSIKIEIDRAEKALKEKNTDLAATHLSNVDFLVREAAKKGQKETSAIMKSAMSKLENTQKEFNKFGVLYIAKSTNSASPSTFGPVSGSETINKTVYIVAGKNQHVKLRNVTINGNLVVKGSLDGAGTVYLENVKVNKVNGTSGSIIVEDVADHSLYLKGVEADSVVVNDANGSNLVAQEGVKVKSLVVSEKAGAKGSVALESKAAGSFETITIAAKGSANSQGVVLKGNLSATSVNVTGENAKIAISEGATVKQIKLNAVASVAVAKGAVVEEIKKDPSVTGKVEVDNKGTIKKADEGIEVKGNKPEVVTPPAPNTPPSVPGGGGGGPSVVIPSLTSVNAIIGGVSVPVQNNTLNLAGKSDNDVLTEIQIGTNPSTNVKVKVTSLTARGYTNWISSPIELPGTKITTKDLFGPLDTGAPGISLGNLRTAFLTDPIIIKGVLVGSGGGQSSEITITINLGASKEAITTFTNEFGTITKKGDNTIEVVINKNKLDTTIGDIEQETKVDFSQILISFAESASPEVAKLLNQLINNQLGKALEDIKLGELAGRTFQANGFTVEFKK</sequence>
<feature type="signal peptide" evidence="2">
    <location>
        <begin position="1"/>
        <end position="23"/>
    </location>
</feature>
<evidence type="ECO:0000256" key="2">
    <source>
        <dbReference type="SAM" id="SignalP"/>
    </source>
</evidence>
<dbReference type="Proteomes" id="UP000027602">
    <property type="component" value="Chromosome"/>
</dbReference>
<dbReference type="KEGG" id="bmet:BMMGA3_15480"/>
<dbReference type="Gene3D" id="1.20.58.780">
    <property type="match status" value="1"/>
</dbReference>
<dbReference type="eggNOG" id="COG0737">
    <property type="taxonomic scope" value="Bacteria"/>
</dbReference>
<dbReference type="HOGENOM" id="CLU_367112_0_0_9"/>
<evidence type="ECO:0000256" key="1">
    <source>
        <dbReference type="SAM" id="MobiDB-lite"/>
    </source>
</evidence>
<gene>
    <name evidence="4" type="ORF">BMMGA3_15480</name>
</gene>
<evidence type="ECO:0000313" key="4">
    <source>
        <dbReference type="EMBL" id="AIE61451.1"/>
    </source>
</evidence>
<keyword evidence="5" id="KW-1185">Reference proteome</keyword>
<proteinExistence type="predicted"/>
<accession>I3EB99</accession>
<organism evidence="4 5">
    <name type="scientific">Bacillus methanolicus (strain MGA3 / ATCC 53907)</name>
    <dbReference type="NCBI Taxonomy" id="796606"/>
    <lineage>
        <taxon>Bacteria</taxon>
        <taxon>Bacillati</taxon>
        <taxon>Bacillota</taxon>
        <taxon>Bacilli</taxon>
        <taxon>Bacillales</taxon>
        <taxon>Bacillaceae</taxon>
        <taxon>Bacillus</taxon>
    </lineage>
</organism>